<dbReference type="RefSeq" id="XP_068366268.1">
    <property type="nucleotide sequence ID" value="XM_068499264.1"/>
</dbReference>
<dbReference type="GeneID" id="94833968"/>
<evidence type="ECO:0000313" key="4">
    <source>
        <dbReference type="Proteomes" id="UP000179807"/>
    </source>
</evidence>
<dbReference type="Proteomes" id="UP000179807">
    <property type="component" value="Unassembled WGS sequence"/>
</dbReference>
<name>A0A1J4KTP5_9EUKA</name>
<sequence length="950" mass="108699">MENKNSLSISSNSDSSSESSAFREVQQPKSSFKNPDLPQKNIDKKDRPRVVIEPPHIEENNYYNEPRFQHDSTPSFTAFFHLKKELDRFKKLAEDRQISVLSADTKVREVESKLDEANIKLRQYEAEIQSLKGDSSSSSHRSTSSNGVNSTFTVFQEILDQNSEQMNKLSESRIQLIGLCNRYQQCLDFAESIYQNAFEVTREKDPLIILRELFASILDIISPTDEKDSSISEPDDAEGYKDRILNIVQTLFDEKGFSNSGSSSRSSSRSGSQISSENDDLILGHLENALHFIRTLEKTGIKEPPLKDCSLKDLINEQCKQIEEFLKTNKPKKVASIFGDSDSVEEQINTFYELASKENINESPIRELFSLFTGAIEVNKILFDRNRLLEKEYQKLRRQNKEEKDKSEANKSELEAKEKQINKTNKTISKALGHEIENTESGINEFMELLASSTDIIKDKDSQIAKLKKALANSKKVNSISESQLKAKDKHIAQLMNKLNSSQYEKESENTELQNKLNEATKKLEANQNIQAELEKAQKRLQKYHKQGESTTSLTQQLQEAQEQNAVLQNQLAKITEQMDNYQASSDFTASTMSGYETHISSLKGKMASLRRRNAELESQLHGALEDIKMRNDKLEKSYKKQISMLNNQLEKLRGKYAEVKDMNEQSKKWREDYYTQMAKMRVVEKKLEAEARDAKEMLKIGIQQNEARLESQKVAFQAKIEEENKKQAKYTQKLARAIEVDSDELSVLIDAVVDRYDAKIINDAYDTKQKLNLNPKSRISDAVDDLLDQMNHLEKLLNDNDKDACQHKSSKSLNFQDKSHSDKARNNSECDEENLEWRNWANDLYSKLNDGEIAPVNTNETKSSIQKAIYAIKSPQSNERKYNILKAEKSILNKFDSKSLSRMKGKKPTESIRPLILAIMFSKKIEGFTLPTDLPFLTEDSTSNSMTSD</sequence>
<dbReference type="AlphaFoldDB" id="A0A1J4KTP5"/>
<feature type="region of interest" description="Disordered" evidence="2">
    <location>
        <begin position="802"/>
        <end position="833"/>
    </location>
</feature>
<evidence type="ECO:0000256" key="1">
    <source>
        <dbReference type="SAM" id="Coils"/>
    </source>
</evidence>
<reference evidence="3" key="1">
    <citation type="submission" date="2016-10" db="EMBL/GenBank/DDBJ databases">
        <authorList>
            <person name="Benchimol M."/>
            <person name="Almeida L.G."/>
            <person name="Vasconcelos A.T."/>
            <person name="Perreira-Neves A."/>
            <person name="Rosa I.A."/>
            <person name="Tasca T."/>
            <person name="Bogo M.R."/>
            <person name="de Souza W."/>
        </authorList>
    </citation>
    <scope>NUCLEOTIDE SEQUENCE [LARGE SCALE GENOMIC DNA]</scope>
    <source>
        <strain evidence="3">K</strain>
    </source>
</reference>
<dbReference type="OrthoDB" id="10689191at2759"/>
<keyword evidence="4" id="KW-1185">Reference proteome</keyword>
<feature type="compositionally biased region" description="Low complexity" evidence="2">
    <location>
        <begin position="258"/>
        <end position="276"/>
    </location>
</feature>
<feature type="compositionally biased region" description="Basic and acidic residues" evidence="2">
    <location>
        <begin position="41"/>
        <end position="59"/>
    </location>
</feature>
<organism evidence="3 4">
    <name type="scientific">Tritrichomonas foetus</name>
    <dbReference type="NCBI Taxonomy" id="1144522"/>
    <lineage>
        <taxon>Eukaryota</taxon>
        <taxon>Metamonada</taxon>
        <taxon>Parabasalia</taxon>
        <taxon>Tritrichomonadida</taxon>
        <taxon>Tritrichomonadidae</taxon>
        <taxon>Tritrichomonas</taxon>
    </lineage>
</organism>
<evidence type="ECO:0000256" key="2">
    <source>
        <dbReference type="SAM" id="MobiDB-lite"/>
    </source>
</evidence>
<feature type="compositionally biased region" description="Low complexity" evidence="2">
    <location>
        <begin position="1"/>
        <end position="20"/>
    </location>
</feature>
<feature type="coiled-coil region" evidence="1">
    <location>
        <begin position="107"/>
        <end position="134"/>
    </location>
</feature>
<evidence type="ECO:0000313" key="3">
    <source>
        <dbReference type="EMBL" id="OHT13132.1"/>
    </source>
</evidence>
<feature type="region of interest" description="Disordered" evidence="2">
    <location>
        <begin position="397"/>
        <end position="421"/>
    </location>
</feature>
<feature type="region of interest" description="Disordered" evidence="2">
    <location>
        <begin position="256"/>
        <end position="276"/>
    </location>
</feature>
<comment type="caution">
    <text evidence="3">The sequence shown here is derived from an EMBL/GenBank/DDBJ whole genome shotgun (WGS) entry which is preliminary data.</text>
</comment>
<protein>
    <submittedName>
        <fullName evidence="3">Uncharacterized protein</fullName>
    </submittedName>
</protein>
<gene>
    <name evidence="3" type="ORF">TRFO_16899</name>
</gene>
<accession>A0A1J4KTP5</accession>
<proteinExistence type="predicted"/>
<keyword evidence="1" id="KW-0175">Coiled coil</keyword>
<dbReference type="VEuPathDB" id="TrichDB:TRFO_16899"/>
<feature type="coiled-coil region" evidence="1">
    <location>
        <begin position="503"/>
        <end position="741"/>
    </location>
</feature>
<dbReference type="EMBL" id="MLAK01000548">
    <property type="protein sequence ID" value="OHT13132.1"/>
    <property type="molecule type" value="Genomic_DNA"/>
</dbReference>
<feature type="compositionally biased region" description="Basic and acidic residues" evidence="2">
    <location>
        <begin position="818"/>
        <end position="829"/>
    </location>
</feature>
<feature type="region of interest" description="Disordered" evidence="2">
    <location>
        <begin position="1"/>
        <end position="69"/>
    </location>
</feature>